<sequence length="63" mass="7468">MKFSCPILDKNDVILIFSLFSLDSNYINIFEINKNYSTFGLKNLKGFRYNLFLHQITKTIIMK</sequence>
<proteinExistence type="predicted"/>
<evidence type="ECO:0000313" key="2">
    <source>
        <dbReference type="Proteomes" id="UP000276133"/>
    </source>
</evidence>
<dbReference type="Proteomes" id="UP000276133">
    <property type="component" value="Unassembled WGS sequence"/>
</dbReference>
<evidence type="ECO:0000313" key="1">
    <source>
        <dbReference type="EMBL" id="RNA07540.1"/>
    </source>
</evidence>
<dbReference type="AlphaFoldDB" id="A0A3M7Q7Z9"/>
<reference evidence="1 2" key="1">
    <citation type="journal article" date="2018" name="Sci. Rep.">
        <title>Genomic signatures of local adaptation to the degree of environmental predictability in rotifers.</title>
        <authorList>
            <person name="Franch-Gras L."/>
            <person name="Hahn C."/>
            <person name="Garcia-Roger E.M."/>
            <person name="Carmona M.J."/>
            <person name="Serra M."/>
            <person name="Gomez A."/>
        </authorList>
    </citation>
    <scope>NUCLEOTIDE SEQUENCE [LARGE SCALE GENOMIC DNA]</scope>
    <source>
        <strain evidence="1">HYR1</strain>
    </source>
</reference>
<dbReference type="EMBL" id="REGN01007005">
    <property type="protein sequence ID" value="RNA07540.1"/>
    <property type="molecule type" value="Genomic_DNA"/>
</dbReference>
<keyword evidence="2" id="KW-1185">Reference proteome</keyword>
<name>A0A3M7Q7Z9_BRAPC</name>
<organism evidence="1 2">
    <name type="scientific">Brachionus plicatilis</name>
    <name type="common">Marine rotifer</name>
    <name type="synonym">Brachionus muelleri</name>
    <dbReference type="NCBI Taxonomy" id="10195"/>
    <lineage>
        <taxon>Eukaryota</taxon>
        <taxon>Metazoa</taxon>
        <taxon>Spiralia</taxon>
        <taxon>Gnathifera</taxon>
        <taxon>Rotifera</taxon>
        <taxon>Eurotatoria</taxon>
        <taxon>Monogononta</taxon>
        <taxon>Pseudotrocha</taxon>
        <taxon>Ploima</taxon>
        <taxon>Brachionidae</taxon>
        <taxon>Brachionus</taxon>
    </lineage>
</organism>
<accession>A0A3M7Q7Z9</accession>
<gene>
    <name evidence="1" type="ORF">BpHYR1_014155</name>
</gene>
<protein>
    <submittedName>
        <fullName evidence="1">Uncharacterized protein</fullName>
    </submittedName>
</protein>
<comment type="caution">
    <text evidence="1">The sequence shown here is derived from an EMBL/GenBank/DDBJ whole genome shotgun (WGS) entry which is preliminary data.</text>
</comment>